<accession>A0A6A6ISG7</accession>
<keyword evidence="2" id="KW-1185">Reference proteome</keyword>
<sequence>MPAARQWAVNVLRNAGCTFVVVSGHAQGLAVSMATRQRPSRVVLPASYPYPGSVRLYLYRPVSPIMRSEQLCAKSQQALEGVRPS</sequence>
<gene>
    <name evidence="1" type="ORF">BU26DRAFT_515603</name>
</gene>
<reference evidence="1" key="1">
    <citation type="journal article" date="2020" name="Stud. Mycol.">
        <title>101 Dothideomycetes genomes: a test case for predicting lifestyles and emergence of pathogens.</title>
        <authorList>
            <person name="Haridas S."/>
            <person name="Albert R."/>
            <person name="Binder M."/>
            <person name="Bloem J."/>
            <person name="Labutti K."/>
            <person name="Salamov A."/>
            <person name="Andreopoulos B."/>
            <person name="Baker S."/>
            <person name="Barry K."/>
            <person name="Bills G."/>
            <person name="Bluhm B."/>
            <person name="Cannon C."/>
            <person name="Castanera R."/>
            <person name="Culley D."/>
            <person name="Daum C."/>
            <person name="Ezra D."/>
            <person name="Gonzalez J."/>
            <person name="Henrissat B."/>
            <person name="Kuo A."/>
            <person name="Liang C."/>
            <person name="Lipzen A."/>
            <person name="Lutzoni F."/>
            <person name="Magnuson J."/>
            <person name="Mondo S."/>
            <person name="Nolan M."/>
            <person name="Ohm R."/>
            <person name="Pangilinan J."/>
            <person name="Park H.-J."/>
            <person name="Ramirez L."/>
            <person name="Alfaro M."/>
            <person name="Sun H."/>
            <person name="Tritt A."/>
            <person name="Yoshinaga Y."/>
            <person name="Zwiers L.-H."/>
            <person name="Turgeon B."/>
            <person name="Goodwin S."/>
            <person name="Spatafora J."/>
            <person name="Crous P."/>
            <person name="Grigoriev I."/>
        </authorList>
    </citation>
    <scope>NUCLEOTIDE SEQUENCE</scope>
    <source>
        <strain evidence="1">CBS 122368</strain>
    </source>
</reference>
<dbReference type="EMBL" id="ML987191">
    <property type="protein sequence ID" value="KAF2253229.1"/>
    <property type="molecule type" value="Genomic_DNA"/>
</dbReference>
<dbReference type="AlphaFoldDB" id="A0A6A6ISG7"/>
<evidence type="ECO:0000313" key="1">
    <source>
        <dbReference type="EMBL" id="KAF2253229.1"/>
    </source>
</evidence>
<evidence type="ECO:0000313" key="2">
    <source>
        <dbReference type="Proteomes" id="UP000800094"/>
    </source>
</evidence>
<dbReference type="Proteomes" id="UP000800094">
    <property type="component" value="Unassembled WGS sequence"/>
</dbReference>
<organism evidence="1 2">
    <name type="scientific">Trematosphaeria pertusa</name>
    <dbReference type="NCBI Taxonomy" id="390896"/>
    <lineage>
        <taxon>Eukaryota</taxon>
        <taxon>Fungi</taxon>
        <taxon>Dikarya</taxon>
        <taxon>Ascomycota</taxon>
        <taxon>Pezizomycotina</taxon>
        <taxon>Dothideomycetes</taxon>
        <taxon>Pleosporomycetidae</taxon>
        <taxon>Pleosporales</taxon>
        <taxon>Massarineae</taxon>
        <taxon>Trematosphaeriaceae</taxon>
        <taxon>Trematosphaeria</taxon>
    </lineage>
</organism>
<proteinExistence type="predicted"/>
<dbReference type="RefSeq" id="XP_033688233.1">
    <property type="nucleotide sequence ID" value="XM_033828116.1"/>
</dbReference>
<dbReference type="GeneID" id="54581446"/>
<protein>
    <submittedName>
        <fullName evidence="1">Uncharacterized protein</fullName>
    </submittedName>
</protein>
<name>A0A6A6ISG7_9PLEO</name>